<dbReference type="InterPro" id="IPR016181">
    <property type="entry name" value="Acyl_CoA_acyltransferase"/>
</dbReference>
<keyword evidence="2" id="KW-0012">Acyltransferase</keyword>
<feature type="region of interest" description="Disordered" evidence="3">
    <location>
        <begin position="28"/>
        <end position="50"/>
    </location>
</feature>
<gene>
    <name evidence="5" type="ordered locus">BTH_I2150</name>
</gene>
<dbReference type="Gene3D" id="3.40.630.30">
    <property type="match status" value="1"/>
</dbReference>
<evidence type="ECO:0000259" key="4">
    <source>
        <dbReference type="PROSITE" id="PS51186"/>
    </source>
</evidence>
<feature type="compositionally biased region" description="Basic and acidic residues" evidence="3">
    <location>
        <begin position="38"/>
        <end position="50"/>
    </location>
</feature>
<dbReference type="PROSITE" id="PS51186">
    <property type="entry name" value="GNAT"/>
    <property type="match status" value="1"/>
</dbReference>
<protein>
    <submittedName>
        <fullName evidence="5">Acetyltransferase, GNAT family</fullName>
    </submittedName>
</protein>
<name>Q2SWM8_BURTA</name>
<dbReference type="SUPFAM" id="SSF55729">
    <property type="entry name" value="Acyl-CoA N-acyltransferases (Nat)"/>
    <property type="match status" value="1"/>
</dbReference>
<dbReference type="PANTHER" id="PTHR43420:SF47">
    <property type="entry name" value="N-ACETYLTRANSFERASE DOMAIN-CONTAINING PROTEIN"/>
    <property type="match status" value="1"/>
</dbReference>
<dbReference type="CDD" id="cd04301">
    <property type="entry name" value="NAT_SF"/>
    <property type="match status" value="1"/>
</dbReference>
<dbReference type="GO" id="GO:0016747">
    <property type="term" value="F:acyltransferase activity, transferring groups other than amino-acyl groups"/>
    <property type="evidence" value="ECO:0007669"/>
    <property type="project" value="InterPro"/>
</dbReference>
<evidence type="ECO:0000313" key="6">
    <source>
        <dbReference type="Proteomes" id="UP000001930"/>
    </source>
</evidence>
<reference evidence="5 6" key="1">
    <citation type="journal article" date="2005" name="BMC Genomics">
        <title>Bacterial genome adaptation to niches: divergence of the potential virulence genes in three Burkholderia species of different survival strategies.</title>
        <authorList>
            <person name="Kim H.S."/>
            <person name="Schell M.A."/>
            <person name="Yu Y."/>
            <person name="Ulrich R.L."/>
            <person name="Sarria S.H."/>
            <person name="Nierman W.C."/>
            <person name="DeShazer D."/>
        </authorList>
    </citation>
    <scope>NUCLEOTIDE SEQUENCE [LARGE SCALE GENOMIC DNA]</scope>
    <source>
        <strain evidence="6">ATCC 700388 / DSM 13276 / CCUG 48851 / CIP 106301 / E264</strain>
    </source>
</reference>
<organism evidence="5 6">
    <name type="scientific">Burkholderia thailandensis (strain ATCC 700388 / DSM 13276 / CCUG 48851 / CIP 106301 / E264)</name>
    <dbReference type="NCBI Taxonomy" id="271848"/>
    <lineage>
        <taxon>Bacteria</taxon>
        <taxon>Pseudomonadati</taxon>
        <taxon>Pseudomonadota</taxon>
        <taxon>Betaproteobacteria</taxon>
        <taxon>Burkholderiales</taxon>
        <taxon>Burkholderiaceae</taxon>
        <taxon>Burkholderia</taxon>
        <taxon>pseudomallei group</taxon>
    </lineage>
</organism>
<sequence length="213" mass="23477">MRPSGRRGWPIGRLPRHRARHTVRLEAGRSRRGHVRHARETTAGRSARENAARRIAYGENQLARGRHMESIEIETGDWSRLGGDASRIREAVFVREQRIPAELDLDDDDPHARHAVAYLVDGAAGARRAVATGRLLPTGAIGRVSVLADARGRGVGSRLLGALLAEARARGDALVRLYAQQRAVAFYLRIGFRIVGEPFVEAGVPHIEMAREP</sequence>
<dbReference type="KEGG" id="bte:BTH_I2150"/>
<accession>Q2SWM8</accession>
<keyword evidence="6" id="KW-1185">Reference proteome</keyword>
<evidence type="ECO:0000256" key="3">
    <source>
        <dbReference type="SAM" id="MobiDB-lite"/>
    </source>
</evidence>
<dbReference type="EMBL" id="CP000086">
    <property type="protein sequence ID" value="ABC38397.1"/>
    <property type="molecule type" value="Genomic_DNA"/>
</dbReference>
<dbReference type="Pfam" id="PF13673">
    <property type="entry name" value="Acetyltransf_10"/>
    <property type="match status" value="1"/>
</dbReference>
<dbReference type="AlphaFoldDB" id="Q2SWM8"/>
<keyword evidence="1" id="KW-0808">Transferase</keyword>
<feature type="domain" description="N-acetyltransferase" evidence="4">
    <location>
        <begin position="71"/>
        <end position="213"/>
    </location>
</feature>
<dbReference type="PANTHER" id="PTHR43420">
    <property type="entry name" value="ACETYLTRANSFERASE"/>
    <property type="match status" value="1"/>
</dbReference>
<evidence type="ECO:0000313" key="5">
    <source>
        <dbReference type="EMBL" id="ABC38397.1"/>
    </source>
</evidence>
<dbReference type="Proteomes" id="UP000001930">
    <property type="component" value="Chromosome I"/>
</dbReference>
<evidence type="ECO:0000256" key="2">
    <source>
        <dbReference type="ARBA" id="ARBA00023315"/>
    </source>
</evidence>
<dbReference type="HOGENOM" id="CLU_056607_6_4_4"/>
<dbReference type="InterPro" id="IPR000182">
    <property type="entry name" value="GNAT_dom"/>
</dbReference>
<evidence type="ECO:0000256" key="1">
    <source>
        <dbReference type="ARBA" id="ARBA00022679"/>
    </source>
</evidence>
<proteinExistence type="predicted"/>
<dbReference type="InterPro" id="IPR050680">
    <property type="entry name" value="YpeA/RimI_acetyltransf"/>
</dbReference>